<comment type="caution">
    <text evidence="2">The sequence shown here is derived from an EMBL/GenBank/DDBJ whole genome shotgun (WGS) entry which is preliminary data.</text>
</comment>
<dbReference type="Pfam" id="PF12802">
    <property type="entry name" value="MarR_2"/>
    <property type="match status" value="1"/>
</dbReference>
<proteinExistence type="predicted"/>
<reference evidence="2" key="1">
    <citation type="submission" date="2021-04" db="EMBL/GenBank/DDBJ databases">
        <title>Phycicoccus avicenniae sp. nov., a novel endophytic actinomycetes isolated from branch of Avicennia mariana.</title>
        <authorList>
            <person name="Tuo L."/>
        </authorList>
    </citation>
    <scope>NUCLEOTIDE SEQUENCE</scope>
    <source>
        <strain evidence="2">BSK3Z-2</strain>
    </source>
</reference>
<name>A0A941I035_9MICO</name>
<organism evidence="2 3">
    <name type="scientific">Phycicoccus avicenniae</name>
    <dbReference type="NCBI Taxonomy" id="2828860"/>
    <lineage>
        <taxon>Bacteria</taxon>
        <taxon>Bacillati</taxon>
        <taxon>Actinomycetota</taxon>
        <taxon>Actinomycetes</taxon>
        <taxon>Micrococcales</taxon>
        <taxon>Intrasporangiaceae</taxon>
        <taxon>Phycicoccus</taxon>
    </lineage>
</organism>
<dbReference type="InterPro" id="IPR036390">
    <property type="entry name" value="WH_DNA-bd_sf"/>
</dbReference>
<dbReference type="InterPro" id="IPR039422">
    <property type="entry name" value="MarR/SlyA-like"/>
</dbReference>
<gene>
    <name evidence="2" type="ORF">KC207_15860</name>
</gene>
<dbReference type="PRINTS" id="PR00598">
    <property type="entry name" value="HTHMARR"/>
</dbReference>
<dbReference type="InterPro" id="IPR000835">
    <property type="entry name" value="HTH_MarR-typ"/>
</dbReference>
<evidence type="ECO:0000259" key="1">
    <source>
        <dbReference type="PROSITE" id="PS50995"/>
    </source>
</evidence>
<dbReference type="EMBL" id="JAGSNF010000023">
    <property type="protein sequence ID" value="MBR7744773.1"/>
    <property type="molecule type" value="Genomic_DNA"/>
</dbReference>
<dbReference type="RefSeq" id="WP_211604292.1">
    <property type="nucleotide sequence ID" value="NZ_JAGSNF010000023.1"/>
</dbReference>
<protein>
    <submittedName>
        <fullName evidence="2">MarR family transcriptional regulator</fullName>
    </submittedName>
</protein>
<dbReference type="PROSITE" id="PS50995">
    <property type="entry name" value="HTH_MARR_2"/>
    <property type="match status" value="1"/>
</dbReference>
<dbReference type="SUPFAM" id="SSF46785">
    <property type="entry name" value="Winged helix' DNA-binding domain"/>
    <property type="match status" value="1"/>
</dbReference>
<dbReference type="SMART" id="SM00347">
    <property type="entry name" value="HTH_MARR"/>
    <property type="match status" value="1"/>
</dbReference>
<dbReference type="InterPro" id="IPR036388">
    <property type="entry name" value="WH-like_DNA-bd_sf"/>
</dbReference>
<dbReference type="Proteomes" id="UP000677016">
    <property type="component" value="Unassembled WGS sequence"/>
</dbReference>
<evidence type="ECO:0000313" key="3">
    <source>
        <dbReference type="Proteomes" id="UP000677016"/>
    </source>
</evidence>
<feature type="domain" description="HTH marR-type" evidence="1">
    <location>
        <begin position="16"/>
        <end position="149"/>
    </location>
</feature>
<dbReference type="AlphaFoldDB" id="A0A941I035"/>
<evidence type="ECO:0000313" key="2">
    <source>
        <dbReference type="EMBL" id="MBR7744773.1"/>
    </source>
</evidence>
<dbReference type="GO" id="GO:0003700">
    <property type="term" value="F:DNA-binding transcription factor activity"/>
    <property type="evidence" value="ECO:0007669"/>
    <property type="project" value="InterPro"/>
</dbReference>
<accession>A0A941I035</accession>
<dbReference type="PANTHER" id="PTHR33164">
    <property type="entry name" value="TRANSCRIPTIONAL REGULATOR, MARR FAMILY"/>
    <property type="match status" value="1"/>
</dbReference>
<dbReference type="GO" id="GO:0006950">
    <property type="term" value="P:response to stress"/>
    <property type="evidence" value="ECO:0007669"/>
    <property type="project" value="TreeGrafter"/>
</dbReference>
<dbReference type="Gene3D" id="1.10.10.10">
    <property type="entry name" value="Winged helix-like DNA-binding domain superfamily/Winged helix DNA-binding domain"/>
    <property type="match status" value="1"/>
</dbReference>
<sequence length="160" mass="17248">MPDQPPTADDTGATDEDQIGWALHRLAVAGAALDSRVASGLGVSATDYLAVKHVMVADPAIGSVELSRLLGVTSGSATVLVDRLHRAGLLERAPHPHDRRRKILVLTPRARQRILAALDPMTGDLHEMSSGYTSAELDAVRRFLSDIVDLYQRHQPSTRG</sequence>
<keyword evidence="3" id="KW-1185">Reference proteome</keyword>
<dbReference type="PANTHER" id="PTHR33164:SF106">
    <property type="entry name" value="TRANSCRIPTIONAL REGULATORY PROTEIN"/>
    <property type="match status" value="1"/>
</dbReference>